<evidence type="ECO:0000313" key="2">
    <source>
        <dbReference type="EMBL" id="OWR43623.1"/>
    </source>
</evidence>
<feature type="domain" description="ADF-H" evidence="1">
    <location>
        <begin position="2"/>
        <end position="141"/>
    </location>
</feature>
<dbReference type="GO" id="GO:0030027">
    <property type="term" value="C:lamellipodium"/>
    <property type="evidence" value="ECO:0007669"/>
    <property type="project" value="TreeGrafter"/>
</dbReference>
<dbReference type="KEGG" id="dpl:KGM_212402"/>
<dbReference type="GO" id="GO:0098974">
    <property type="term" value="P:postsynaptic actin cytoskeleton organization"/>
    <property type="evidence" value="ECO:0007669"/>
    <property type="project" value="TreeGrafter"/>
</dbReference>
<dbReference type="PANTHER" id="PTHR10829:SF25">
    <property type="entry name" value="DREBRIN-LIKE PROTEIN"/>
    <property type="match status" value="1"/>
</dbReference>
<dbReference type="GO" id="GO:0051015">
    <property type="term" value="F:actin filament binding"/>
    <property type="evidence" value="ECO:0007669"/>
    <property type="project" value="TreeGrafter"/>
</dbReference>
<evidence type="ECO:0000259" key="1">
    <source>
        <dbReference type="PROSITE" id="PS51263"/>
    </source>
</evidence>
<comment type="caution">
    <text evidence="2">The sequence shown here is derived from an EMBL/GenBank/DDBJ whole genome shotgun (WGS) entry which is preliminary data.</text>
</comment>
<dbReference type="GO" id="GO:0030833">
    <property type="term" value="P:regulation of actin filament polymerization"/>
    <property type="evidence" value="ECO:0007669"/>
    <property type="project" value="TreeGrafter"/>
</dbReference>
<dbReference type="GO" id="GO:0005884">
    <property type="term" value="C:actin filament"/>
    <property type="evidence" value="ECO:0007669"/>
    <property type="project" value="TreeGrafter"/>
</dbReference>
<reference evidence="2 3" key="1">
    <citation type="journal article" date="2011" name="Cell">
        <title>The monarch butterfly genome yields insights into long-distance migration.</title>
        <authorList>
            <person name="Zhan S."/>
            <person name="Merlin C."/>
            <person name="Boore J.L."/>
            <person name="Reppert S.M."/>
        </authorList>
    </citation>
    <scope>NUCLEOTIDE SEQUENCE [LARGE SCALE GENOMIC DNA]</scope>
    <source>
        <strain evidence="2">F-2</strain>
    </source>
</reference>
<dbReference type="InParanoid" id="A0A212EQ55"/>
<dbReference type="GO" id="GO:0048812">
    <property type="term" value="P:neuron projection morphogenesis"/>
    <property type="evidence" value="ECO:0007669"/>
    <property type="project" value="TreeGrafter"/>
</dbReference>
<dbReference type="InterPro" id="IPR002108">
    <property type="entry name" value="ADF-H"/>
</dbReference>
<dbReference type="STRING" id="278856.A0A212EQ55"/>
<dbReference type="GO" id="GO:0045773">
    <property type="term" value="P:positive regulation of axon extension"/>
    <property type="evidence" value="ECO:0007669"/>
    <property type="project" value="TreeGrafter"/>
</dbReference>
<dbReference type="GO" id="GO:0030864">
    <property type="term" value="C:cortical actin cytoskeleton"/>
    <property type="evidence" value="ECO:0007669"/>
    <property type="project" value="TreeGrafter"/>
</dbReference>
<dbReference type="Gene3D" id="3.40.20.10">
    <property type="entry name" value="Severin"/>
    <property type="match status" value="1"/>
</dbReference>
<name>A0A212EQ55_DANPL</name>
<dbReference type="eggNOG" id="KOG3655">
    <property type="taxonomic scope" value="Eukaryota"/>
</dbReference>
<proteinExistence type="predicted"/>
<gene>
    <name evidence="2" type="ORF">KGM_212402</name>
</gene>
<dbReference type="GO" id="GO:0030425">
    <property type="term" value="C:dendrite"/>
    <property type="evidence" value="ECO:0007669"/>
    <property type="project" value="TreeGrafter"/>
</dbReference>
<dbReference type="PROSITE" id="PS51263">
    <property type="entry name" value="ADF_H"/>
    <property type="match status" value="1"/>
</dbReference>
<dbReference type="GO" id="GO:0014069">
    <property type="term" value="C:postsynaptic density"/>
    <property type="evidence" value="ECO:0007669"/>
    <property type="project" value="TreeGrafter"/>
</dbReference>
<dbReference type="AlphaFoldDB" id="A0A212EQ55"/>
<sequence>MAINLEKHKQALVDAWKDVLDEKTDTNWALFGYDGLTNDLKHISSGDGGLTELIDEFNSGKIQYAFLKVDLPNGSISKYVLINWQASTDNILSFIVINSITTELHVVIVGIVENVKSFYILMFLSTFFFEFDISPLIRPSLS</sequence>
<dbReference type="Pfam" id="PF00241">
    <property type="entry name" value="Cofilin_ADF"/>
    <property type="match status" value="1"/>
</dbReference>
<keyword evidence="3" id="KW-1185">Reference proteome</keyword>
<evidence type="ECO:0000313" key="3">
    <source>
        <dbReference type="Proteomes" id="UP000007151"/>
    </source>
</evidence>
<dbReference type="GO" id="GO:0030427">
    <property type="term" value="C:site of polarized growth"/>
    <property type="evidence" value="ECO:0007669"/>
    <property type="project" value="TreeGrafter"/>
</dbReference>
<dbReference type="Proteomes" id="UP000007151">
    <property type="component" value="Unassembled WGS sequence"/>
</dbReference>
<dbReference type="PANTHER" id="PTHR10829">
    <property type="entry name" value="CORTACTIN AND DREBRIN"/>
    <property type="match status" value="1"/>
</dbReference>
<accession>A0A212EQ55</accession>
<organism evidence="2 3">
    <name type="scientific">Danaus plexippus plexippus</name>
    <dbReference type="NCBI Taxonomy" id="278856"/>
    <lineage>
        <taxon>Eukaryota</taxon>
        <taxon>Metazoa</taxon>
        <taxon>Ecdysozoa</taxon>
        <taxon>Arthropoda</taxon>
        <taxon>Hexapoda</taxon>
        <taxon>Insecta</taxon>
        <taxon>Pterygota</taxon>
        <taxon>Neoptera</taxon>
        <taxon>Endopterygota</taxon>
        <taxon>Lepidoptera</taxon>
        <taxon>Glossata</taxon>
        <taxon>Ditrysia</taxon>
        <taxon>Papilionoidea</taxon>
        <taxon>Nymphalidae</taxon>
        <taxon>Danainae</taxon>
        <taxon>Danaini</taxon>
        <taxon>Danaina</taxon>
        <taxon>Danaus</taxon>
        <taxon>Danaus</taxon>
    </lineage>
</organism>
<dbReference type="SUPFAM" id="SSF55753">
    <property type="entry name" value="Actin depolymerizing proteins"/>
    <property type="match status" value="1"/>
</dbReference>
<protein>
    <submittedName>
        <fullName evidence="2">Drebrin protein</fullName>
    </submittedName>
</protein>
<dbReference type="InterPro" id="IPR029006">
    <property type="entry name" value="ADF-H/Gelsolin-like_dom_sf"/>
</dbReference>
<dbReference type="GO" id="GO:0045211">
    <property type="term" value="C:postsynaptic membrane"/>
    <property type="evidence" value="ECO:0007669"/>
    <property type="project" value="TreeGrafter"/>
</dbReference>
<dbReference type="EMBL" id="AGBW02013309">
    <property type="protein sequence ID" value="OWR43623.1"/>
    <property type="molecule type" value="Genomic_DNA"/>
</dbReference>